<accession>A0A1Q2CMT3</accession>
<gene>
    <name evidence="3" type="ORF">BW730_07850</name>
</gene>
<evidence type="ECO:0000313" key="4">
    <source>
        <dbReference type="Proteomes" id="UP000188145"/>
    </source>
</evidence>
<dbReference type="OrthoDB" id="4792842at2"/>
<dbReference type="Proteomes" id="UP000188145">
    <property type="component" value="Chromosome"/>
</dbReference>
<evidence type="ECO:0008006" key="5">
    <source>
        <dbReference type="Google" id="ProtNLM"/>
    </source>
</evidence>
<feature type="region of interest" description="Disordered" evidence="1">
    <location>
        <begin position="132"/>
        <end position="176"/>
    </location>
</feature>
<dbReference type="STRING" id="1332264.BW730_07850"/>
<keyword evidence="2" id="KW-0472">Membrane</keyword>
<evidence type="ECO:0000313" key="3">
    <source>
        <dbReference type="EMBL" id="AQP47423.1"/>
    </source>
</evidence>
<dbReference type="EMBL" id="CP019606">
    <property type="protein sequence ID" value="AQP47423.1"/>
    <property type="molecule type" value="Genomic_DNA"/>
</dbReference>
<name>A0A1Q2CMT3_9ACTN</name>
<keyword evidence="4" id="KW-1185">Reference proteome</keyword>
<sequence length="176" mass="18123">MSAATVETEAQERAPRLSLVHTPTASVSTFGFIAIIAVLIGIGLGAVMIVSTSVGAQSQELTMLRREATELGYKAESLEGELQRVSSANALALRATELGMVPNPYPAFINLADGTVTGVPTAVKGNEMPFLTGTQMKPLPSAQPTAPPVDPAPDAQAEQEAPTDITAAGPAGEEQP</sequence>
<dbReference type="KEGG" id="tes:BW730_07850"/>
<proteinExistence type="predicted"/>
<keyword evidence="2" id="KW-0812">Transmembrane</keyword>
<feature type="transmembrane region" description="Helical" evidence="2">
    <location>
        <begin position="30"/>
        <end position="56"/>
    </location>
</feature>
<reference evidence="4" key="1">
    <citation type="submission" date="2017-02" db="EMBL/GenBank/DDBJ databases">
        <title>Tessaracoccus aquaemaris sp. nov., isolated from the intestine of a Korean rockfish, Sebastes schlegelii, in a marine aquaculture pond.</title>
        <authorList>
            <person name="Tak E.J."/>
            <person name="Bae J.-W."/>
        </authorList>
    </citation>
    <scope>NUCLEOTIDE SEQUENCE [LARGE SCALE GENOMIC DNA]</scope>
    <source>
        <strain evidence="4">NSG39</strain>
    </source>
</reference>
<organism evidence="3 4">
    <name type="scientific">Tessaracoccus aquimaris</name>
    <dbReference type="NCBI Taxonomy" id="1332264"/>
    <lineage>
        <taxon>Bacteria</taxon>
        <taxon>Bacillati</taxon>
        <taxon>Actinomycetota</taxon>
        <taxon>Actinomycetes</taxon>
        <taxon>Propionibacteriales</taxon>
        <taxon>Propionibacteriaceae</taxon>
        <taxon>Tessaracoccus</taxon>
    </lineage>
</organism>
<dbReference type="AlphaFoldDB" id="A0A1Q2CMT3"/>
<evidence type="ECO:0000256" key="1">
    <source>
        <dbReference type="SAM" id="MobiDB-lite"/>
    </source>
</evidence>
<dbReference type="RefSeq" id="WP_077685756.1">
    <property type="nucleotide sequence ID" value="NZ_CP019606.1"/>
</dbReference>
<feature type="compositionally biased region" description="Low complexity" evidence="1">
    <location>
        <begin position="152"/>
        <end position="162"/>
    </location>
</feature>
<keyword evidence="2" id="KW-1133">Transmembrane helix</keyword>
<protein>
    <recommendedName>
        <fullName evidence="5">Cell division protein FtsL</fullName>
    </recommendedName>
</protein>
<evidence type="ECO:0000256" key="2">
    <source>
        <dbReference type="SAM" id="Phobius"/>
    </source>
</evidence>